<reference evidence="2 3" key="1">
    <citation type="submission" date="2018-09" db="EMBL/GenBank/DDBJ databases">
        <authorList>
            <person name="Wang F."/>
        </authorList>
    </citation>
    <scope>NUCLEOTIDE SEQUENCE [LARGE SCALE GENOMIC DNA]</scope>
    <source>
        <strain evidence="2 3">PLHSC7-2</strain>
    </source>
</reference>
<proteinExistence type="predicted"/>
<dbReference type="EMBL" id="QZCH01000037">
    <property type="protein sequence ID" value="RJG38988.1"/>
    <property type="molecule type" value="Genomic_DNA"/>
</dbReference>
<keyword evidence="3" id="KW-1185">Reference proteome</keyword>
<accession>A0A418YA70</accession>
<evidence type="ECO:0000313" key="2">
    <source>
        <dbReference type="EMBL" id="RJG38988.1"/>
    </source>
</evidence>
<dbReference type="OrthoDB" id="6402275at2"/>
<name>A0A418YA70_9GAMM</name>
<feature type="compositionally biased region" description="Polar residues" evidence="1">
    <location>
        <begin position="29"/>
        <end position="39"/>
    </location>
</feature>
<comment type="caution">
    <text evidence="2">The sequence shown here is derived from an EMBL/GenBank/DDBJ whole genome shotgun (WGS) entry which is preliminary data.</text>
</comment>
<dbReference type="AlphaFoldDB" id="A0A418YA70"/>
<feature type="region of interest" description="Disordered" evidence="1">
    <location>
        <begin position="25"/>
        <end position="45"/>
    </location>
</feature>
<sequence>MSDNARLAALQAKKKLTGAERAELKALKRTQSNSTPSKADSNKAKNVFGIAPTTKINPKPVRFLEQERTGMGNRVKDIQSQDLEYVIEKLGRKDGVNETKLIRAAIYLLSEHSNKEIIDAIAEVQKMMIRG</sequence>
<evidence type="ECO:0000313" key="3">
    <source>
        <dbReference type="Proteomes" id="UP000283255"/>
    </source>
</evidence>
<organism evidence="2 3">
    <name type="scientific">Motilimonas pumila</name>
    <dbReference type="NCBI Taxonomy" id="2303987"/>
    <lineage>
        <taxon>Bacteria</taxon>
        <taxon>Pseudomonadati</taxon>
        <taxon>Pseudomonadota</taxon>
        <taxon>Gammaproteobacteria</taxon>
        <taxon>Alteromonadales</taxon>
        <taxon>Alteromonadales genera incertae sedis</taxon>
        <taxon>Motilimonas</taxon>
    </lineage>
</organism>
<dbReference type="Proteomes" id="UP000283255">
    <property type="component" value="Unassembled WGS sequence"/>
</dbReference>
<gene>
    <name evidence="2" type="ORF">D1Z90_18620</name>
</gene>
<protein>
    <submittedName>
        <fullName evidence="2">Uncharacterized protein</fullName>
    </submittedName>
</protein>
<evidence type="ECO:0000256" key="1">
    <source>
        <dbReference type="SAM" id="MobiDB-lite"/>
    </source>
</evidence>
<dbReference type="RefSeq" id="WP_119912308.1">
    <property type="nucleotide sequence ID" value="NZ_QZCH01000037.1"/>
</dbReference>
<reference evidence="2 3" key="2">
    <citation type="submission" date="2019-01" db="EMBL/GenBank/DDBJ databases">
        <title>Motilimonas pumilus sp. nov., isolated from the gut of sea cucumber (Apostichopus japonicus).</title>
        <authorList>
            <person name="Wang F.-Q."/>
            <person name="Ren L.-H."/>
            <person name="Lin Y.-W."/>
            <person name="Sun G.-H."/>
            <person name="Du Z.-J."/>
            <person name="Zhao J.-X."/>
            <person name="Liu X.-J."/>
            <person name="Liu L.-J."/>
        </authorList>
    </citation>
    <scope>NUCLEOTIDE SEQUENCE [LARGE SCALE GENOMIC DNA]</scope>
    <source>
        <strain evidence="2 3">PLHSC7-2</strain>
    </source>
</reference>